<evidence type="ECO:0000313" key="2">
    <source>
        <dbReference type="EMBL" id="CEK59563.1"/>
    </source>
</evidence>
<keyword evidence="1" id="KW-1133">Transmembrane helix</keyword>
<dbReference type="AlphaFoldDB" id="A0A0B6YTK1"/>
<protein>
    <submittedName>
        <fullName evidence="2">Uncharacterized protein</fullName>
    </submittedName>
</protein>
<feature type="non-terminal residue" evidence="2">
    <location>
        <position position="76"/>
    </location>
</feature>
<dbReference type="EMBL" id="HACG01012698">
    <property type="protein sequence ID" value="CEK59563.1"/>
    <property type="molecule type" value="Transcribed_RNA"/>
</dbReference>
<reference evidence="2" key="1">
    <citation type="submission" date="2014-12" db="EMBL/GenBank/DDBJ databases">
        <title>Insight into the proteome of Arion vulgaris.</title>
        <authorList>
            <person name="Aradska J."/>
            <person name="Bulat T."/>
            <person name="Smidak R."/>
            <person name="Sarate P."/>
            <person name="Gangsoo J."/>
            <person name="Sialana F."/>
            <person name="Bilban M."/>
            <person name="Lubec G."/>
        </authorList>
    </citation>
    <scope>NUCLEOTIDE SEQUENCE</scope>
    <source>
        <tissue evidence="2">Skin</tissue>
    </source>
</reference>
<keyword evidence="1" id="KW-0472">Membrane</keyword>
<organism evidence="2">
    <name type="scientific">Arion vulgaris</name>
    <dbReference type="NCBI Taxonomy" id="1028688"/>
    <lineage>
        <taxon>Eukaryota</taxon>
        <taxon>Metazoa</taxon>
        <taxon>Spiralia</taxon>
        <taxon>Lophotrochozoa</taxon>
        <taxon>Mollusca</taxon>
        <taxon>Gastropoda</taxon>
        <taxon>Heterobranchia</taxon>
        <taxon>Euthyneura</taxon>
        <taxon>Panpulmonata</taxon>
        <taxon>Eupulmonata</taxon>
        <taxon>Stylommatophora</taxon>
        <taxon>Helicina</taxon>
        <taxon>Arionoidea</taxon>
        <taxon>Arionidae</taxon>
        <taxon>Arion</taxon>
    </lineage>
</organism>
<feature type="transmembrane region" description="Helical" evidence="1">
    <location>
        <begin position="29"/>
        <end position="51"/>
    </location>
</feature>
<proteinExistence type="predicted"/>
<sequence>LEFTFTQMYFKTSQDTTCNNVILQIYSFVTLYFISATTLLQQTILILVNLITKMVHSVLHSTRFETSMRGHFGRSI</sequence>
<gene>
    <name evidence="2" type="primary">ORF36723</name>
</gene>
<feature type="non-terminal residue" evidence="2">
    <location>
        <position position="1"/>
    </location>
</feature>
<keyword evidence="1" id="KW-0812">Transmembrane</keyword>
<evidence type="ECO:0000256" key="1">
    <source>
        <dbReference type="SAM" id="Phobius"/>
    </source>
</evidence>
<accession>A0A0B6YTK1</accession>
<name>A0A0B6YTK1_9EUPU</name>